<dbReference type="EMBL" id="BMNE01000011">
    <property type="protein sequence ID" value="GGN97340.1"/>
    <property type="molecule type" value="Genomic_DNA"/>
</dbReference>
<evidence type="ECO:0000256" key="1">
    <source>
        <dbReference type="ARBA" id="ARBA00005254"/>
    </source>
</evidence>
<reference evidence="4" key="1">
    <citation type="journal article" date="2019" name="Int. J. Syst. Evol. Microbiol.">
        <title>The Global Catalogue of Microorganisms (GCM) 10K type strain sequencing project: providing services to taxonomists for standard genome sequencing and annotation.</title>
        <authorList>
            <consortium name="The Broad Institute Genomics Platform"/>
            <consortium name="The Broad Institute Genome Sequencing Center for Infectious Disease"/>
            <person name="Wu L."/>
            <person name="Ma J."/>
        </authorList>
    </citation>
    <scope>NUCLEOTIDE SEQUENCE [LARGE SCALE GENOMIC DNA]</scope>
    <source>
        <strain evidence="4">CGMCC 4.7329</strain>
    </source>
</reference>
<keyword evidence="4" id="KW-1185">Reference proteome</keyword>
<dbReference type="SUPFAM" id="SSF54637">
    <property type="entry name" value="Thioesterase/thiol ester dehydrase-isomerase"/>
    <property type="match status" value="1"/>
</dbReference>
<dbReference type="Pfam" id="PF01575">
    <property type="entry name" value="MaoC_dehydratas"/>
    <property type="match status" value="1"/>
</dbReference>
<dbReference type="RefSeq" id="WP_189034166.1">
    <property type="nucleotide sequence ID" value="NZ_BMNE01000011.1"/>
</dbReference>
<dbReference type="PANTHER" id="PTHR42993:SF1">
    <property type="entry name" value="MAOC-LIKE DEHYDRATASE DOMAIN-CONTAINING PROTEIN"/>
    <property type="match status" value="1"/>
</dbReference>
<dbReference type="Proteomes" id="UP000658127">
    <property type="component" value="Unassembled WGS sequence"/>
</dbReference>
<dbReference type="InterPro" id="IPR039375">
    <property type="entry name" value="NodN-like"/>
</dbReference>
<gene>
    <name evidence="3" type="ORF">GCM10011610_63270</name>
</gene>
<feature type="domain" description="MaoC-like" evidence="2">
    <location>
        <begin position="13"/>
        <end position="118"/>
    </location>
</feature>
<evidence type="ECO:0000313" key="4">
    <source>
        <dbReference type="Proteomes" id="UP000658127"/>
    </source>
</evidence>
<dbReference type="InterPro" id="IPR029069">
    <property type="entry name" value="HotDog_dom_sf"/>
</dbReference>
<name>A0ABQ2KZ41_9NOCA</name>
<sequence>MTDFPDFTALRAAVGTEIGVSNWIEIDQSRIDRFAESTGDAQWIHVDPVRAAIGPYGRTIAHGFLTLALLAPIAQQVMTVRSARMAINYGLDKVRFPTPVSVGSRVRGTLILADVTDILGGVQAMRDITITAEGSTKPACVARHLVRYLN</sequence>
<accession>A0ABQ2KZ41</accession>
<evidence type="ECO:0000313" key="3">
    <source>
        <dbReference type="EMBL" id="GGN97340.1"/>
    </source>
</evidence>
<dbReference type="InterPro" id="IPR002539">
    <property type="entry name" value="MaoC-like_dom"/>
</dbReference>
<protein>
    <submittedName>
        <fullName evidence="3">Enoyl-CoA hydratase 1</fullName>
    </submittedName>
</protein>
<organism evidence="3 4">
    <name type="scientific">Nocardia rhizosphaerihabitans</name>
    <dbReference type="NCBI Taxonomy" id="1691570"/>
    <lineage>
        <taxon>Bacteria</taxon>
        <taxon>Bacillati</taxon>
        <taxon>Actinomycetota</taxon>
        <taxon>Actinomycetes</taxon>
        <taxon>Mycobacteriales</taxon>
        <taxon>Nocardiaceae</taxon>
        <taxon>Nocardia</taxon>
    </lineage>
</organism>
<dbReference type="CDD" id="cd03450">
    <property type="entry name" value="NodN"/>
    <property type="match status" value="1"/>
</dbReference>
<dbReference type="PANTHER" id="PTHR42993">
    <property type="entry name" value="MAOC-LIKE DEHYDRATASE DOMAIN-CONTAINING PROTEIN"/>
    <property type="match status" value="1"/>
</dbReference>
<dbReference type="Gene3D" id="3.10.129.10">
    <property type="entry name" value="Hotdog Thioesterase"/>
    <property type="match status" value="1"/>
</dbReference>
<comment type="caution">
    <text evidence="3">The sequence shown here is derived from an EMBL/GenBank/DDBJ whole genome shotgun (WGS) entry which is preliminary data.</text>
</comment>
<comment type="similarity">
    <text evidence="1">Belongs to the enoyl-CoA hydratase/isomerase family.</text>
</comment>
<proteinExistence type="inferred from homology"/>
<evidence type="ECO:0000259" key="2">
    <source>
        <dbReference type="Pfam" id="PF01575"/>
    </source>
</evidence>